<sequence length="187" mass="20896">MKTTVLRQPFEINPAVFFGEKDIFLAVSALRDVMGEALRIRCVRVSAWQRFTRAAYKRVASPFFFGSTGFSTSCLFSFATAQKYSLTANGSPVACSFAFLTMHIVQNSLSAHRIHSGKSRLRNPLNAHVEGFITPADEKRARVAIHPTASNRGCCFIAVFNQFQNCAFCLLKTTFHFCNLIVYIGIH</sequence>
<reference evidence="1" key="1">
    <citation type="submission" date="2019-02" db="EMBL/GenBank/DDBJ databases">
        <authorList>
            <person name="Gruber-Vodicka R. H."/>
            <person name="Seah K. B. B."/>
        </authorList>
    </citation>
    <scope>NUCLEOTIDE SEQUENCE</scope>
    <source>
        <strain evidence="1">BECK_S313</strain>
    </source>
</reference>
<organism evidence="1">
    <name type="scientific">Candidatus Kentrum sp. LPFa</name>
    <dbReference type="NCBI Taxonomy" id="2126335"/>
    <lineage>
        <taxon>Bacteria</taxon>
        <taxon>Pseudomonadati</taxon>
        <taxon>Pseudomonadota</taxon>
        <taxon>Gammaproteobacteria</taxon>
        <taxon>Candidatus Kentrum</taxon>
    </lineage>
</organism>
<evidence type="ECO:0000313" key="1">
    <source>
        <dbReference type="EMBL" id="VFK25190.1"/>
    </source>
</evidence>
<protein>
    <submittedName>
        <fullName evidence="1">Uncharacterized protein</fullName>
    </submittedName>
</protein>
<accession>A0A450X7K1</accession>
<dbReference type="EMBL" id="CAADFK010000462">
    <property type="protein sequence ID" value="VFK25190.1"/>
    <property type="molecule type" value="Genomic_DNA"/>
</dbReference>
<gene>
    <name evidence="1" type="ORF">BECKLPF1236B_GA0070989_14622</name>
</gene>
<proteinExistence type="predicted"/>
<name>A0A450X7K1_9GAMM</name>
<dbReference type="AlphaFoldDB" id="A0A450X7K1"/>